<dbReference type="InterPro" id="IPR022643">
    <property type="entry name" value="De-COase2_C"/>
</dbReference>
<dbReference type="InterPro" id="IPR009006">
    <property type="entry name" value="Ala_racemase/Decarboxylase_C"/>
</dbReference>
<dbReference type="InterPro" id="IPR029066">
    <property type="entry name" value="PLP-binding_barrel"/>
</dbReference>
<evidence type="ECO:0000259" key="6">
    <source>
        <dbReference type="Pfam" id="PF00278"/>
    </source>
</evidence>
<keyword evidence="4" id="KW-0456">Lyase</keyword>
<name>A0AAD8DCK7_ACIOX</name>
<dbReference type="PRINTS" id="PR01179">
    <property type="entry name" value="ODADCRBXLASE"/>
</dbReference>
<evidence type="ECO:0000256" key="1">
    <source>
        <dbReference type="ARBA" id="ARBA00001933"/>
    </source>
</evidence>
<dbReference type="GO" id="GO:0008836">
    <property type="term" value="F:diaminopimelate decarboxylase activity"/>
    <property type="evidence" value="ECO:0007669"/>
    <property type="project" value="InterPro"/>
</dbReference>
<protein>
    <recommendedName>
        <fullName evidence="10">Diaminopimelate decarboxylase</fullName>
    </recommendedName>
</protein>
<feature type="modified residue" description="N6-(pyridoxal phosphate)lysine" evidence="5">
    <location>
        <position position="72"/>
    </location>
</feature>
<dbReference type="Pfam" id="PF00278">
    <property type="entry name" value="Orn_DAP_Arg_deC"/>
    <property type="match status" value="1"/>
</dbReference>
<dbReference type="AlphaFoldDB" id="A0AAD8DCK7"/>
<keyword evidence="2" id="KW-0210">Decarboxylase</keyword>
<gene>
    <name evidence="8" type="ORF">AOXY_G11893</name>
</gene>
<proteinExistence type="inferred from homology"/>
<accession>A0AAD8DCK7</accession>
<evidence type="ECO:0000256" key="3">
    <source>
        <dbReference type="ARBA" id="ARBA00022898"/>
    </source>
</evidence>
<dbReference type="PANTHER" id="PTHR43727:SF2">
    <property type="entry name" value="GROUP IV DECARBOXYLASE"/>
    <property type="match status" value="1"/>
</dbReference>
<dbReference type="InterPro" id="IPR022644">
    <property type="entry name" value="De-COase2_N"/>
</dbReference>
<dbReference type="PANTHER" id="PTHR43727">
    <property type="entry name" value="DIAMINOPIMELATE DECARBOXYLASE"/>
    <property type="match status" value="1"/>
</dbReference>
<feature type="active site" description="Proton donor" evidence="5">
    <location>
        <position position="360"/>
    </location>
</feature>
<sequence>MEAAKEKLLQGSKFCFRSGRLYCESVNIKDLHATVERLYKSPFYVYSKAQLQKNISDYCTALNHSGLEHSVKANRNLELLRIISSSGCGATTVSGFEMQIAMQAGFPPSNILYNGNGKTMEEIEYAIRHGCMLNIDSQFDAAHILEAAKKLHKTARVLLRLNPDIDPNVHPYNTTGLQLSKFGIIDQHLSTVVEMVQSSPCVEVIGLHCHLGSTIDDLGVIASMCTYLLQKTRELRGKGFDSIRCINVGGGLSINYKREGGAVPTPAKLIAEIQKKLKGEKMQIILEPGRSIIGNTAILVTKVLGVKSSPSKTFVVTDGSMTEVIRPSLYSAYHHVDLLDYTADTGHGDKTLLDIVGPVCESADFLAKDRLLTLPQEGSGLVICDVGAYCASAASNYNMRPRPAEILIDQDQWRLIRRPETYEDLLRTCVGI</sequence>
<dbReference type="Gene3D" id="3.20.20.10">
    <property type="entry name" value="Alanine racemase"/>
    <property type="match status" value="1"/>
</dbReference>
<dbReference type="InterPro" id="IPR002986">
    <property type="entry name" value="DAP_deCOOHase_LysA"/>
</dbReference>
<dbReference type="HAMAP" id="MF_02120">
    <property type="entry name" value="LysA"/>
    <property type="match status" value="1"/>
</dbReference>
<dbReference type="InterPro" id="IPR000183">
    <property type="entry name" value="Orn/DAP/Arg_de-COase"/>
</dbReference>
<dbReference type="PRINTS" id="PR01181">
    <property type="entry name" value="DAPDCRBXLASE"/>
</dbReference>
<comment type="cofactor">
    <cofactor evidence="1 5">
        <name>pyridoxal 5'-phosphate</name>
        <dbReference type="ChEBI" id="CHEBI:597326"/>
    </cofactor>
</comment>
<dbReference type="NCBIfam" id="TIGR01048">
    <property type="entry name" value="lysA"/>
    <property type="match status" value="1"/>
</dbReference>
<evidence type="ECO:0000256" key="2">
    <source>
        <dbReference type="ARBA" id="ARBA00022793"/>
    </source>
</evidence>
<evidence type="ECO:0000313" key="9">
    <source>
        <dbReference type="Proteomes" id="UP001230051"/>
    </source>
</evidence>
<evidence type="ECO:0000313" key="8">
    <source>
        <dbReference type="EMBL" id="KAK1167213.1"/>
    </source>
</evidence>
<dbReference type="Proteomes" id="UP001230051">
    <property type="component" value="Unassembled WGS sequence"/>
</dbReference>
<reference evidence="8" key="1">
    <citation type="submission" date="2022-02" db="EMBL/GenBank/DDBJ databases">
        <title>Atlantic sturgeon de novo genome assembly.</title>
        <authorList>
            <person name="Stock M."/>
            <person name="Klopp C."/>
            <person name="Guiguen Y."/>
            <person name="Cabau C."/>
            <person name="Parinello H."/>
            <person name="Santidrian Yebra-Pimentel E."/>
            <person name="Kuhl H."/>
            <person name="Dirks R.P."/>
            <person name="Guessner J."/>
            <person name="Wuertz S."/>
            <person name="Du K."/>
            <person name="Schartl M."/>
        </authorList>
    </citation>
    <scope>NUCLEOTIDE SEQUENCE</scope>
    <source>
        <strain evidence="8">STURGEONOMICS-FGT-2020</strain>
        <tissue evidence="8">Whole blood</tissue>
    </source>
</reference>
<feature type="domain" description="Orn/DAP/Arg decarboxylase 2 N-terminal" evidence="7">
    <location>
        <begin position="49"/>
        <end position="293"/>
    </location>
</feature>
<evidence type="ECO:0008006" key="10">
    <source>
        <dbReference type="Google" id="ProtNLM"/>
    </source>
</evidence>
<dbReference type="EMBL" id="JAGXEW010000010">
    <property type="protein sequence ID" value="KAK1167213.1"/>
    <property type="molecule type" value="Genomic_DNA"/>
</dbReference>
<dbReference type="Pfam" id="PF02784">
    <property type="entry name" value="Orn_Arg_deC_N"/>
    <property type="match status" value="1"/>
</dbReference>
<dbReference type="FunFam" id="3.20.20.10:FF:000003">
    <property type="entry name" value="Diaminopimelate decarboxylase"/>
    <property type="match status" value="1"/>
</dbReference>
<dbReference type="SUPFAM" id="SSF51419">
    <property type="entry name" value="PLP-binding barrel"/>
    <property type="match status" value="1"/>
</dbReference>
<evidence type="ECO:0000256" key="5">
    <source>
        <dbReference type="PIRSR" id="PIRSR600183-50"/>
    </source>
</evidence>
<organism evidence="8 9">
    <name type="scientific">Acipenser oxyrinchus oxyrinchus</name>
    <dbReference type="NCBI Taxonomy" id="40147"/>
    <lineage>
        <taxon>Eukaryota</taxon>
        <taxon>Metazoa</taxon>
        <taxon>Chordata</taxon>
        <taxon>Craniata</taxon>
        <taxon>Vertebrata</taxon>
        <taxon>Euteleostomi</taxon>
        <taxon>Actinopterygii</taxon>
        <taxon>Chondrostei</taxon>
        <taxon>Acipenseriformes</taxon>
        <taxon>Acipenseridae</taxon>
        <taxon>Acipenser</taxon>
    </lineage>
</organism>
<comment type="caution">
    <text evidence="8">The sequence shown here is derived from an EMBL/GenBank/DDBJ whole genome shotgun (WGS) entry which is preliminary data.</text>
</comment>
<dbReference type="Gene3D" id="2.40.37.10">
    <property type="entry name" value="Lyase, Ornithine Decarboxylase, Chain A, domain 1"/>
    <property type="match status" value="1"/>
</dbReference>
<evidence type="ECO:0000259" key="7">
    <source>
        <dbReference type="Pfam" id="PF02784"/>
    </source>
</evidence>
<feature type="domain" description="Orn/DAP/Arg decarboxylase 2 C-terminal" evidence="6">
    <location>
        <begin position="43"/>
        <end position="387"/>
    </location>
</feature>
<dbReference type="CDD" id="cd06828">
    <property type="entry name" value="PLPDE_III_DapDC"/>
    <property type="match status" value="1"/>
</dbReference>
<keyword evidence="9" id="KW-1185">Reference proteome</keyword>
<keyword evidence="3 5" id="KW-0663">Pyridoxal phosphate</keyword>
<evidence type="ECO:0000256" key="4">
    <source>
        <dbReference type="ARBA" id="ARBA00023239"/>
    </source>
</evidence>
<dbReference type="GO" id="GO:0009089">
    <property type="term" value="P:lysine biosynthetic process via diaminopimelate"/>
    <property type="evidence" value="ECO:0007669"/>
    <property type="project" value="InterPro"/>
</dbReference>
<dbReference type="SUPFAM" id="SSF50621">
    <property type="entry name" value="Alanine racemase C-terminal domain-like"/>
    <property type="match status" value="1"/>
</dbReference>